<gene>
    <name evidence="1" type="ORF">THIOM_001940</name>
</gene>
<accession>A0A176S2U4</accession>
<dbReference type="AlphaFoldDB" id="A0A176S2U4"/>
<evidence type="ECO:0000313" key="2">
    <source>
        <dbReference type="Proteomes" id="UP000076962"/>
    </source>
</evidence>
<keyword evidence="2" id="KW-1185">Reference proteome</keyword>
<sequence length="131" mass="14784">MDSVKGFCYRSHAPRGNACTDAPRPAQKDKAFSSFASKPMGWVKYEHTIPWDTILGLRSKEDMLLAYNKPEDNSSVEIVGGNIWYSYPIHIPILDIKPNYYQVAAPGGVFYIPIDASKVQEEVWMTATLRI</sequence>
<evidence type="ECO:0000313" key="1">
    <source>
        <dbReference type="EMBL" id="OAD22264.1"/>
    </source>
</evidence>
<name>A0A176S2U4_9GAMM</name>
<reference evidence="1 2" key="1">
    <citation type="submission" date="2016-05" db="EMBL/GenBank/DDBJ databases">
        <title>Single-cell genome of chain-forming Candidatus Thiomargarita nelsonii and comparison to other large sulfur-oxidizing bacteria.</title>
        <authorList>
            <person name="Winkel M."/>
            <person name="Salman V."/>
            <person name="Woyke T."/>
            <person name="Schulz-Vogt H."/>
            <person name="Richter M."/>
            <person name="Flood B."/>
            <person name="Bailey J."/>
            <person name="Amann R."/>
            <person name="Mussmann M."/>
        </authorList>
    </citation>
    <scope>NUCLEOTIDE SEQUENCE [LARGE SCALE GENOMIC DNA]</scope>
    <source>
        <strain evidence="1 2">THI036</strain>
    </source>
</reference>
<protein>
    <submittedName>
        <fullName evidence="1">Uncharacterized protein</fullName>
    </submittedName>
</protein>
<comment type="caution">
    <text evidence="1">The sequence shown here is derived from an EMBL/GenBank/DDBJ whole genome shotgun (WGS) entry which is preliminary data.</text>
</comment>
<dbReference type="EMBL" id="LUTY01001065">
    <property type="protein sequence ID" value="OAD22264.1"/>
    <property type="molecule type" value="Genomic_DNA"/>
</dbReference>
<organism evidence="1 2">
    <name type="scientific">Candidatus Thiomargarita nelsonii</name>
    <dbReference type="NCBI Taxonomy" id="1003181"/>
    <lineage>
        <taxon>Bacteria</taxon>
        <taxon>Pseudomonadati</taxon>
        <taxon>Pseudomonadota</taxon>
        <taxon>Gammaproteobacteria</taxon>
        <taxon>Thiotrichales</taxon>
        <taxon>Thiotrichaceae</taxon>
        <taxon>Thiomargarita</taxon>
    </lineage>
</organism>
<dbReference type="Proteomes" id="UP000076962">
    <property type="component" value="Unassembled WGS sequence"/>
</dbReference>
<proteinExistence type="predicted"/>